<dbReference type="EMBL" id="WIXE01010822">
    <property type="protein sequence ID" value="KAK5977283.1"/>
    <property type="molecule type" value="Genomic_DNA"/>
</dbReference>
<reference evidence="2 3" key="1">
    <citation type="submission" date="2019-10" db="EMBL/GenBank/DDBJ databases">
        <title>Assembly and Annotation for the nematode Trichostrongylus colubriformis.</title>
        <authorList>
            <person name="Martin J."/>
        </authorList>
    </citation>
    <scope>NUCLEOTIDE SEQUENCE [LARGE SCALE GENOMIC DNA]</scope>
    <source>
        <strain evidence="2">G859</strain>
        <tissue evidence="2">Whole worm</tissue>
    </source>
</reference>
<keyword evidence="1" id="KW-0732">Signal</keyword>
<name>A0AAN8INH6_TRICO</name>
<gene>
    <name evidence="2" type="ORF">GCK32_005009</name>
</gene>
<dbReference type="Proteomes" id="UP001331761">
    <property type="component" value="Unassembled WGS sequence"/>
</dbReference>
<accession>A0AAN8INH6</accession>
<sequence length="141" mass="15642">MWLFYFLGVALVIGYYDGMANAKGIRRRVGRPSRHVTRQTWLGTTQGSVLDDAVSTDVLEWSLGTTQGSFSSDAASTEDLEWMLGTTQGSVPENPVSTGVPKWMETTTLGNLLSDAVTTDVPTDRSEERLFEVHMIWRHTS</sequence>
<feature type="chain" id="PRO_5042827486" evidence="1">
    <location>
        <begin position="23"/>
        <end position="141"/>
    </location>
</feature>
<comment type="caution">
    <text evidence="2">The sequence shown here is derived from an EMBL/GenBank/DDBJ whole genome shotgun (WGS) entry which is preliminary data.</text>
</comment>
<evidence type="ECO:0000256" key="1">
    <source>
        <dbReference type="SAM" id="SignalP"/>
    </source>
</evidence>
<proteinExistence type="predicted"/>
<evidence type="ECO:0000313" key="2">
    <source>
        <dbReference type="EMBL" id="KAK5977283.1"/>
    </source>
</evidence>
<dbReference type="AlphaFoldDB" id="A0AAN8INH6"/>
<organism evidence="2 3">
    <name type="scientific">Trichostrongylus colubriformis</name>
    <name type="common">Black scour worm</name>
    <dbReference type="NCBI Taxonomy" id="6319"/>
    <lineage>
        <taxon>Eukaryota</taxon>
        <taxon>Metazoa</taxon>
        <taxon>Ecdysozoa</taxon>
        <taxon>Nematoda</taxon>
        <taxon>Chromadorea</taxon>
        <taxon>Rhabditida</taxon>
        <taxon>Rhabditina</taxon>
        <taxon>Rhabditomorpha</taxon>
        <taxon>Strongyloidea</taxon>
        <taxon>Trichostrongylidae</taxon>
        <taxon>Trichostrongylus</taxon>
    </lineage>
</organism>
<keyword evidence="3" id="KW-1185">Reference proteome</keyword>
<evidence type="ECO:0000313" key="3">
    <source>
        <dbReference type="Proteomes" id="UP001331761"/>
    </source>
</evidence>
<feature type="signal peptide" evidence="1">
    <location>
        <begin position="1"/>
        <end position="22"/>
    </location>
</feature>
<protein>
    <submittedName>
        <fullName evidence="2">Uncharacterized protein</fullName>
    </submittedName>
</protein>